<reference evidence="1 2" key="1">
    <citation type="submission" date="2023-09" db="EMBL/GenBank/DDBJ databases">
        <title>Microbacterium fusihabitans sp. nov., Microbacterium phycihabitans sp. nov., and Microbacterium cervinum sp. nov., isolated from dried seaweeds of beach.</title>
        <authorList>
            <person name="Lee S.D."/>
        </authorList>
    </citation>
    <scope>NUCLEOTIDE SEQUENCE [LARGE SCALE GENOMIC DNA]</scope>
    <source>
        <strain evidence="1 2">KSW2-21</strain>
    </source>
</reference>
<evidence type="ECO:0000313" key="2">
    <source>
        <dbReference type="Proteomes" id="UP001256673"/>
    </source>
</evidence>
<proteinExistence type="predicted"/>
<dbReference type="RefSeq" id="WP_154095978.1">
    <property type="nucleotide sequence ID" value="NZ_JAWDIU010000001.1"/>
</dbReference>
<name>A0ABU3RQY4_9MICO</name>
<evidence type="ECO:0000313" key="1">
    <source>
        <dbReference type="EMBL" id="MDU0325306.1"/>
    </source>
</evidence>
<dbReference type="Proteomes" id="UP001256673">
    <property type="component" value="Unassembled WGS sequence"/>
</dbReference>
<sequence>MSPESVSPQQVADRRERQRAWIRLARERLSAFVLSSAGEVDAASREAETALREAVSSGAAIETISAELEVSPRALQAIVDGSVPLRSLHPDDSLRPA</sequence>
<evidence type="ECO:0008006" key="3">
    <source>
        <dbReference type="Google" id="ProtNLM"/>
    </source>
</evidence>
<comment type="caution">
    <text evidence="1">The sequence shown here is derived from an EMBL/GenBank/DDBJ whole genome shotgun (WGS) entry which is preliminary data.</text>
</comment>
<protein>
    <recommendedName>
        <fullName evidence="3">ANTAR domain-containing protein</fullName>
    </recommendedName>
</protein>
<accession>A0ABU3RQY4</accession>
<keyword evidence="2" id="KW-1185">Reference proteome</keyword>
<organism evidence="1 2">
    <name type="scientific">Microbacterium algihabitans</name>
    <dbReference type="NCBI Taxonomy" id="3075992"/>
    <lineage>
        <taxon>Bacteria</taxon>
        <taxon>Bacillati</taxon>
        <taxon>Actinomycetota</taxon>
        <taxon>Actinomycetes</taxon>
        <taxon>Micrococcales</taxon>
        <taxon>Microbacteriaceae</taxon>
        <taxon>Microbacterium</taxon>
    </lineage>
</organism>
<gene>
    <name evidence="1" type="ORF">RWH43_00925</name>
</gene>
<dbReference type="EMBL" id="JAWDIU010000001">
    <property type="protein sequence ID" value="MDU0325306.1"/>
    <property type="molecule type" value="Genomic_DNA"/>
</dbReference>